<proteinExistence type="predicted"/>
<reference evidence="1" key="1">
    <citation type="submission" date="2020-09" db="EMBL/GenBank/DDBJ databases">
        <title>Genome-Enabled Discovery of Anthraquinone Biosynthesis in Senna tora.</title>
        <authorList>
            <person name="Kang S.-H."/>
            <person name="Pandey R.P."/>
            <person name="Lee C.-M."/>
            <person name="Sim J.-S."/>
            <person name="Jeong J.-T."/>
            <person name="Choi B.-S."/>
            <person name="Jung M."/>
            <person name="Ginzburg D."/>
            <person name="Zhao K."/>
            <person name="Won S.Y."/>
            <person name="Oh T.-J."/>
            <person name="Yu Y."/>
            <person name="Kim N.-H."/>
            <person name="Lee O.R."/>
            <person name="Lee T.-H."/>
            <person name="Bashyal P."/>
            <person name="Kim T.-S."/>
            <person name="Lee W.-H."/>
            <person name="Kawkins C."/>
            <person name="Kim C.-K."/>
            <person name="Kim J.S."/>
            <person name="Ahn B.O."/>
            <person name="Rhee S.Y."/>
            <person name="Sohng J.K."/>
        </authorList>
    </citation>
    <scope>NUCLEOTIDE SEQUENCE</scope>
    <source>
        <tissue evidence="1">Leaf</tissue>
    </source>
</reference>
<sequence>MNPKMKMGLKESGNGIIQE</sequence>
<evidence type="ECO:0000313" key="2">
    <source>
        <dbReference type="Proteomes" id="UP000634136"/>
    </source>
</evidence>
<dbReference type="Proteomes" id="UP000634136">
    <property type="component" value="Unassembled WGS sequence"/>
</dbReference>
<accession>A0A834X8F4</accession>
<gene>
    <name evidence="1" type="ORF">G2W53_002619</name>
</gene>
<name>A0A834X8F4_9FABA</name>
<keyword evidence="2" id="KW-1185">Reference proteome</keyword>
<dbReference type="EMBL" id="JAAIUW010000002">
    <property type="protein sequence ID" value="KAF7840321.1"/>
    <property type="molecule type" value="Genomic_DNA"/>
</dbReference>
<dbReference type="AlphaFoldDB" id="A0A834X8F4"/>
<evidence type="ECO:0000313" key="1">
    <source>
        <dbReference type="EMBL" id="KAF7840321.1"/>
    </source>
</evidence>
<protein>
    <submittedName>
        <fullName evidence="1">Uncharacterized protein</fullName>
    </submittedName>
</protein>
<comment type="caution">
    <text evidence="1">The sequence shown here is derived from an EMBL/GenBank/DDBJ whole genome shotgun (WGS) entry which is preliminary data.</text>
</comment>
<organism evidence="1 2">
    <name type="scientific">Senna tora</name>
    <dbReference type="NCBI Taxonomy" id="362788"/>
    <lineage>
        <taxon>Eukaryota</taxon>
        <taxon>Viridiplantae</taxon>
        <taxon>Streptophyta</taxon>
        <taxon>Embryophyta</taxon>
        <taxon>Tracheophyta</taxon>
        <taxon>Spermatophyta</taxon>
        <taxon>Magnoliopsida</taxon>
        <taxon>eudicotyledons</taxon>
        <taxon>Gunneridae</taxon>
        <taxon>Pentapetalae</taxon>
        <taxon>rosids</taxon>
        <taxon>fabids</taxon>
        <taxon>Fabales</taxon>
        <taxon>Fabaceae</taxon>
        <taxon>Caesalpinioideae</taxon>
        <taxon>Cassia clade</taxon>
        <taxon>Senna</taxon>
    </lineage>
</organism>